<dbReference type="InterPro" id="IPR002831">
    <property type="entry name" value="Tscrpt_reg_TrmB_N"/>
</dbReference>
<organism evidence="2 3">
    <name type="scientific">Ligilactobacillus agilis</name>
    <dbReference type="NCBI Taxonomy" id="1601"/>
    <lineage>
        <taxon>Bacteria</taxon>
        <taxon>Bacillati</taxon>
        <taxon>Bacillota</taxon>
        <taxon>Bacilli</taxon>
        <taxon>Lactobacillales</taxon>
        <taxon>Lactobacillaceae</taxon>
        <taxon>Ligilactobacillus</taxon>
    </lineage>
</organism>
<dbReference type="EMBL" id="PKGI01000015">
    <property type="protein sequence ID" value="PLA77045.1"/>
    <property type="molecule type" value="Genomic_DNA"/>
</dbReference>
<dbReference type="InterPro" id="IPR036390">
    <property type="entry name" value="WH_DNA-bd_sf"/>
</dbReference>
<evidence type="ECO:0000313" key="3">
    <source>
        <dbReference type="Proteomes" id="UP000234579"/>
    </source>
</evidence>
<dbReference type="AlphaFoldDB" id="A0A2I2ACD6"/>
<dbReference type="PANTHER" id="PTHR34293:SF1">
    <property type="entry name" value="HTH-TYPE TRANSCRIPTIONAL REGULATOR TRMBL2"/>
    <property type="match status" value="1"/>
</dbReference>
<dbReference type="Gene3D" id="1.10.10.10">
    <property type="entry name" value="Winged helix-like DNA-binding domain superfamily/Winged helix DNA-binding domain"/>
    <property type="match status" value="1"/>
</dbReference>
<dbReference type="SUPFAM" id="SSF46785">
    <property type="entry name" value="Winged helix' DNA-binding domain"/>
    <property type="match status" value="1"/>
</dbReference>
<gene>
    <name evidence="2" type="ORF">CYR79_02980</name>
</gene>
<feature type="domain" description="Transcription regulator TrmB N-terminal" evidence="1">
    <location>
        <begin position="40"/>
        <end position="103"/>
    </location>
</feature>
<dbReference type="InterPro" id="IPR051797">
    <property type="entry name" value="TrmB-like"/>
</dbReference>
<reference evidence="3" key="1">
    <citation type="submission" date="2017-12" db="EMBL/GenBank/DDBJ databases">
        <authorList>
            <person name="Christensen H."/>
        </authorList>
    </citation>
    <scope>NUCLEOTIDE SEQUENCE [LARGE SCALE GENOMIC DNA]</scope>
    <source>
        <strain evidence="3">268A</strain>
    </source>
</reference>
<dbReference type="Pfam" id="PF01978">
    <property type="entry name" value="TrmB"/>
    <property type="match status" value="1"/>
</dbReference>
<proteinExistence type="predicted"/>
<evidence type="ECO:0000259" key="1">
    <source>
        <dbReference type="Pfam" id="PF01978"/>
    </source>
</evidence>
<sequence length="299" mass="34582">MLNVKKITFSLDKSFSKLYSSYRKELLKEGVILEEALTALEKIGLSPNEARVFLTIYKEDGKTGYKISKDSGIARSKIYPLLSSLVEKGLIFQSKEEPIVYRSLTLKELVAKLDLDRQKHIQDVRENLTQLDTKVDKAPVWQLASYEQAIERALYEIQTAQKSLYVQIYTEDLTPSLIKALERAESRLHDFVVILFSQHHRYSLPFRRYYKHYFEAAKKADYHGRWLSVVADSQAVVSGRISEEAGSDLLWTQNSSMVFMAQEYVLHDAYNLRTLNKLDKEAREVFGADLADVRDIYFD</sequence>
<dbReference type="InterPro" id="IPR036388">
    <property type="entry name" value="WH-like_DNA-bd_sf"/>
</dbReference>
<evidence type="ECO:0000313" key="2">
    <source>
        <dbReference type="EMBL" id="PLA77045.1"/>
    </source>
</evidence>
<dbReference type="PANTHER" id="PTHR34293">
    <property type="entry name" value="HTH-TYPE TRANSCRIPTIONAL REGULATOR TRMBL2"/>
    <property type="match status" value="1"/>
</dbReference>
<comment type="caution">
    <text evidence="2">The sequence shown here is derived from an EMBL/GenBank/DDBJ whole genome shotgun (WGS) entry which is preliminary data.</text>
</comment>
<protein>
    <recommendedName>
        <fullName evidence="1">Transcription regulator TrmB N-terminal domain-containing protein</fullName>
    </recommendedName>
</protein>
<dbReference type="Proteomes" id="UP000234579">
    <property type="component" value="Unassembled WGS sequence"/>
</dbReference>
<dbReference type="CDD" id="cd09124">
    <property type="entry name" value="PLDc_like_TrmB_middle"/>
    <property type="match status" value="1"/>
</dbReference>
<accession>A0A2I2ACD6</accession>
<name>A0A2I2ACD6_9LACO</name>